<dbReference type="PANTHER" id="PTHR23112">
    <property type="entry name" value="G PROTEIN-COUPLED RECEPTOR 157-RELATED"/>
    <property type="match status" value="1"/>
</dbReference>
<feature type="transmembrane region" description="Helical" evidence="5">
    <location>
        <begin position="12"/>
        <end position="38"/>
    </location>
</feature>
<dbReference type="GO" id="GO:0005886">
    <property type="term" value="C:plasma membrane"/>
    <property type="evidence" value="ECO:0007669"/>
    <property type="project" value="TreeGrafter"/>
</dbReference>
<evidence type="ECO:0000313" key="8">
    <source>
        <dbReference type="Proteomes" id="UP001365542"/>
    </source>
</evidence>
<dbReference type="GO" id="GO:0004930">
    <property type="term" value="F:G protein-coupled receptor activity"/>
    <property type="evidence" value="ECO:0007669"/>
    <property type="project" value="TreeGrafter"/>
</dbReference>
<dbReference type="InterPro" id="IPR022596">
    <property type="entry name" value="GPR1/2/3_C"/>
</dbReference>
<sequence length="401" mass="45074">MQAFTDPWSERHIAGVVLAGSVLSIVGALYMIVGFFILPELRGFRHQLVLGLAFTDLFLAINFFIPSFSMLVGSKTTEPSNPNFCSPNGFLTQFFFAQVDVWQIVIAMVTLLMMSGPSTPLKWAREHVWALWLFPWLVSLIAAFFGFGIWDYADVGGFCWLGNIKVRLFFNYLPRWIIIFCSLLLYIHVYGIIIRARRAARMQKEYRPTAAQQRIMNNCANNVSNGSSDKDSKELYSTEVTSLDDSRATSSAGLSSFNADPALAGQIRSAAEKAEEEADQQRHVRKIALQMISYPIAYGILWSIPTIIMIVQVAKGEGAVSIHAQGLAKMMLTFNGFVDAHIYGFNERTAMFWWKWLGPLFQRKDKEADRAVNEISSDIDRSAPGFQNPNYWQKGTGVNAV</sequence>
<evidence type="ECO:0000259" key="6">
    <source>
        <dbReference type="PROSITE" id="PS50261"/>
    </source>
</evidence>
<evidence type="ECO:0000313" key="7">
    <source>
        <dbReference type="EMBL" id="KAK6539924.1"/>
    </source>
</evidence>
<keyword evidence="8" id="KW-1185">Reference proteome</keyword>
<dbReference type="PROSITE" id="PS50261">
    <property type="entry name" value="G_PROTEIN_RECEP_F2_4"/>
    <property type="match status" value="1"/>
</dbReference>
<dbReference type="Pfam" id="PF11710">
    <property type="entry name" value="Git3"/>
    <property type="match status" value="1"/>
</dbReference>
<dbReference type="GO" id="GO:0007189">
    <property type="term" value="P:adenylate cyclase-activating G protein-coupled receptor signaling pathway"/>
    <property type="evidence" value="ECO:0007669"/>
    <property type="project" value="TreeGrafter"/>
</dbReference>
<dbReference type="InterPro" id="IPR017981">
    <property type="entry name" value="GPCR_2-like_7TM"/>
</dbReference>
<dbReference type="PRINTS" id="PR02001">
    <property type="entry name" value="GCR1CAMPR"/>
</dbReference>
<evidence type="ECO:0000256" key="2">
    <source>
        <dbReference type="ARBA" id="ARBA00022692"/>
    </source>
</evidence>
<comment type="caution">
    <text evidence="7">The sequence shown here is derived from an EMBL/GenBank/DDBJ whole genome shotgun (WGS) entry which is preliminary data.</text>
</comment>
<keyword evidence="2 5" id="KW-0812">Transmembrane</keyword>
<dbReference type="AlphaFoldDB" id="A0AAV9XFM7"/>
<keyword evidence="3 5" id="KW-1133">Transmembrane helix</keyword>
<evidence type="ECO:0000256" key="5">
    <source>
        <dbReference type="SAM" id="Phobius"/>
    </source>
</evidence>
<dbReference type="InterPro" id="IPR022343">
    <property type="entry name" value="GCR1-cAMP_receptor"/>
</dbReference>
<dbReference type="PANTHER" id="PTHR23112:SF0">
    <property type="entry name" value="TRANSMEMBRANE PROTEIN 116"/>
    <property type="match status" value="1"/>
</dbReference>
<feature type="transmembrane region" description="Helical" evidence="5">
    <location>
        <begin position="94"/>
        <end position="116"/>
    </location>
</feature>
<dbReference type="SUPFAM" id="SSF81321">
    <property type="entry name" value="Family A G protein-coupled receptor-like"/>
    <property type="match status" value="1"/>
</dbReference>
<gene>
    <name evidence="7" type="ORF">TWF694_008759</name>
</gene>
<feature type="transmembrane region" description="Helical" evidence="5">
    <location>
        <begin position="128"/>
        <end position="153"/>
    </location>
</feature>
<evidence type="ECO:0000256" key="4">
    <source>
        <dbReference type="ARBA" id="ARBA00023136"/>
    </source>
</evidence>
<evidence type="ECO:0000256" key="1">
    <source>
        <dbReference type="ARBA" id="ARBA00004141"/>
    </source>
</evidence>
<evidence type="ECO:0000256" key="3">
    <source>
        <dbReference type="ARBA" id="ARBA00022989"/>
    </source>
</evidence>
<protein>
    <recommendedName>
        <fullName evidence="6">G-protein coupled receptors family 2 profile 2 domain-containing protein</fullName>
    </recommendedName>
</protein>
<feature type="domain" description="G-protein coupled receptors family 2 profile 2" evidence="6">
    <location>
        <begin position="13"/>
        <end position="201"/>
    </location>
</feature>
<reference evidence="7 8" key="1">
    <citation type="submission" date="2019-10" db="EMBL/GenBank/DDBJ databases">
        <authorList>
            <person name="Palmer J.M."/>
        </authorList>
    </citation>
    <scope>NUCLEOTIDE SEQUENCE [LARGE SCALE GENOMIC DNA]</scope>
    <source>
        <strain evidence="7 8">TWF694</strain>
    </source>
</reference>
<dbReference type="Pfam" id="PF11970">
    <property type="entry name" value="GPR_Gpa2_C"/>
    <property type="match status" value="1"/>
</dbReference>
<dbReference type="InterPro" id="IPR023041">
    <property type="entry name" value="Glucose_rcpt_Git3-like_N"/>
</dbReference>
<dbReference type="GO" id="GO:0007166">
    <property type="term" value="P:cell surface receptor signaling pathway"/>
    <property type="evidence" value="ECO:0007669"/>
    <property type="project" value="InterPro"/>
</dbReference>
<keyword evidence="4 5" id="KW-0472">Membrane</keyword>
<feature type="transmembrane region" description="Helical" evidence="5">
    <location>
        <begin position="292"/>
        <end position="314"/>
    </location>
</feature>
<dbReference type="EMBL" id="JAVHJO010000005">
    <property type="protein sequence ID" value="KAK6539924.1"/>
    <property type="molecule type" value="Genomic_DNA"/>
</dbReference>
<name>A0AAV9XFM7_9PEZI</name>
<feature type="transmembrane region" description="Helical" evidence="5">
    <location>
        <begin position="50"/>
        <end position="74"/>
    </location>
</feature>
<dbReference type="Gene3D" id="1.20.1070.10">
    <property type="entry name" value="Rhodopsin 7-helix transmembrane proteins"/>
    <property type="match status" value="1"/>
</dbReference>
<feature type="transmembrane region" description="Helical" evidence="5">
    <location>
        <begin position="173"/>
        <end position="194"/>
    </location>
</feature>
<proteinExistence type="predicted"/>
<accession>A0AAV9XFM7</accession>
<dbReference type="Proteomes" id="UP001365542">
    <property type="component" value="Unassembled WGS sequence"/>
</dbReference>
<comment type="subcellular location">
    <subcellularLocation>
        <location evidence="1">Membrane</location>
        <topology evidence="1">Multi-pass membrane protein</topology>
    </subcellularLocation>
</comment>
<organism evidence="7 8">
    <name type="scientific">Orbilia ellipsospora</name>
    <dbReference type="NCBI Taxonomy" id="2528407"/>
    <lineage>
        <taxon>Eukaryota</taxon>
        <taxon>Fungi</taxon>
        <taxon>Dikarya</taxon>
        <taxon>Ascomycota</taxon>
        <taxon>Pezizomycotina</taxon>
        <taxon>Orbiliomycetes</taxon>
        <taxon>Orbiliales</taxon>
        <taxon>Orbiliaceae</taxon>
        <taxon>Orbilia</taxon>
    </lineage>
</organism>